<proteinExistence type="predicted"/>
<evidence type="ECO:0000256" key="2">
    <source>
        <dbReference type="ARBA" id="ARBA00022679"/>
    </source>
</evidence>
<evidence type="ECO:0000313" key="4">
    <source>
        <dbReference type="EMBL" id="CAB4763673.1"/>
    </source>
</evidence>
<dbReference type="Pfam" id="PF02574">
    <property type="entry name" value="S-methyl_trans"/>
    <property type="match status" value="1"/>
</dbReference>
<dbReference type="GO" id="GO:0008168">
    <property type="term" value="F:methyltransferase activity"/>
    <property type="evidence" value="ECO:0007669"/>
    <property type="project" value="UniProtKB-KW"/>
</dbReference>
<dbReference type="Gene3D" id="3.20.20.330">
    <property type="entry name" value="Homocysteine-binding-like domain"/>
    <property type="match status" value="1"/>
</dbReference>
<reference evidence="5" key="1">
    <citation type="submission" date="2020-05" db="EMBL/GenBank/DDBJ databases">
        <authorList>
            <person name="Chiriac C."/>
            <person name="Salcher M."/>
            <person name="Ghai R."/>
            <person name="Kavagutti S V."/>
        </authorList>
    </citation>
    <scope>NUCLEOTIDE SEQUENCE</scope>
</reference>
<sequence>MTTTAPRAPFPSSDTLVVTDAGLETWLSFDRGFDLDAFAAYPLVDTTEGRAALAEYYGHYLRIAASLGTAIVLDAPTWRANPDWAATLGHDRHRLEQLITAAVDVVHQLRDGWSGEQPFLIGGAVGPRGDGYRVGATMDPDAAASYHSFQIDAFARTPVDVVTAMTLGYVDEAIGIARAARHANLPVVIAFTVETDGALPSGMALDDAIDATDEATNGYPTHYMVNCAHPTHFAHLFADAPPWTSRIGGIRANASSLSHAELDEALELDRGDPDDLAASYLELRALLPSLHVLGGCCGTDHHHVEAIARAFCAR</sequence>
<keyword evidence="2" id="KW-0808">Transferase</keyword>
<dbReference type="InterPro" id="IPR036589">
    <property type="entry name" value="HCY_dom_sf"/>
</dbReference>
<feature type="domain" description="Hcy-binding" evidence="3">
    <location>
        <begin position="5"/>
        <end position="311"/>
    </location>
</feature>
<dbReference type="PANTHER" id="PTHR11103">
    <property type="entry name" value="SLR1189 PROTEIN"/>
    <property type="match status" value="1"/>
</dbReference>
<name>A0A6J7AP92_9ZZZZ</name>
<dbReference type="GO" id="GO:0032259">
    <property type="term" value="P:methylation"/>
    <property type="evidence" value="ECO:0007669"/>
    <property type="project" value="UniProtKB-KW"/>
</dbReference>
<dbReference type="AlphaFoldDB" id="A0A6J7AP92"/>
<dbReference type="InterPro" id="IPR003726">
    <property type="entry name" value="HCY_dom"/>
</dbReference>
<keyword evidence="1" id="KW-0489">Methyltransferase</keyword>
<protein>
    <submittedName>
        <fullName evidence="5">Unannotated protein</fullName>
    </submittedName>
</protein>
<dbReference type="PANTHER" id="PTHR11103:SF18">
    <property type="entry name" value="SLR1189 PROTEIN"/>
    <property type="match status" value="1"/>
</dbReference>
<dbReference type="EMBL" id="CAFABA010000101">
    <property type="protein sequence ID" value="CAB4834677.1"/>
    <property type="molecule type" value="Genomic_DNA"/>
</dbReference>
<accession>A0A6J7AP92</accession>
<evidence type="ECO:0000259" key="3">
    <source>
        <dbReference type="PROSITE" id="PS50970"/>
    </source>
</evidence>
<gene>
    <name evidence="4" type="ORF">UFOPK2754_02581</name>
    <name evidence="5" type="ORF">UFOPK3139_02160</name>
</gene>
<organism evidence="5">
    <name type="scientific">freshwater metagenome</name>
    <dbReference type="NCBI Taxonomy" id="449393"/>
    <lineage>
        <taxon>unclassified sequences</taxon>
        <taxon>metagenomes</taxon>
        <taxon>ecological metagenomes</taxon>
    </lineage>
</organism>
<evidence type="ECO:0000313" key="5">
    <source>
        <dbReference type="EMBL" id="CAB4834677.1"/>
    </source>
</evidence>
<evidence type="ECO:0000256" key="1">
    <source>
        <dbReference type="ARBA" id="ARBA00022603"/>
    </source>
</evidence>
<dbReference type="PROSITE" id="PS50970">
    <property type="entry name" value="HCY"/>
    <property type="match status" value="1"/>
</dbReference>
<dbReference type="EMBL" id="CAEZYR010000122">
    <property type="protein sequence ID" value="CAB4763673.1"/>
    <property type="molecule type" value="Genomic_DNA"/>
</dbReference>
<dbReference type="SUPFAM" id="SSF82282">
    <property type="entry name" value="Homocysteine S-methyltransferase"/>
    <property type="match status" value="1"/>
</dbReference>